<dbReference type="AlphaFoldDB" id="R0JBT3"/>
<dbReference type="EMBL" id="KB744793">
    <property type="protein sequence ID" value="EOA94401.1"/>
    <property type="molecule type" value="Genomic_DNA"/>
</dbReference>
<name>R0JBT3_ANAPL</name>
<gene>
    <name evidence="2" type="ORF">Anapl_17819</name>
</gene>
<proteinExistence type="predicted"/>
<keyword evidence="3" id="KW-1185">Reference proteome</keyword>
<evidence type="ECO:0000313" key="2">
    <source>
        <dbReference type="EMBL" id="EOA94401.1"/>
    </source>
</evidence>
<protein>
    <submittedName>
        <fullName evidence="2">Uncharacterized protein</fullName>
    </submittedName>
</protein>
<reference evidence="3" key="1">
    <citation type="journal article" date="2013" name="Nat. Genet.">
        <title>The duck genome and transcriptome provide insight into an avian influenza virus reservoir species.</title>
        <authorList>
            <person name="Huang Y."/>
            <person name="Li Y."/>
            <person name="Burt D.W."/>
            <person name="Chen H."/>
            <person name="Zhang Y."/>
            <person name="Qian W."/>
            <person name="Kim H."/>
            <person name="Gan S."/>
            <person name="Zhao Y."/>
            <person name="Li J."/>
            <person name="Yi K."/>
            <person name="Feng H."/>
            <person name="Zhu P."/>
            <person name="Li B."/>
            <person name="Liu Q."/>
            <person name="Fairley S."/>
            <person name="Magor K.E."/>
            <person name="Du Z."/>
            <person name="Hu X."/>
            <person name="Goodman L."/>
            <person name="Tafer H."/>
            <person name="Vignal A."/>
            <person name="Lee T."/>
            <person name="Kim K.W."/>
            <person name="Sheng Z."/>
            <person name="An Y."/>
            <person name="Searle S."/>
            <person name="Herrero J."/>
            <person name="Groenen M.A."/>
            <person name="Crooijmans R.P."/>
            <person name="Faraut T."/>
            <person name="Cai Q."/>
            <person name="Webster R.G."/>
            <person name="Aldridge J.R."/>
            <person name="Warren W.C."/>
            <person name="Bartschat S."/>
            <person name="Kehr S."/>
            <person name="Marz M."/>
            <person name="Stadler P.F."/>
            <person name="Smith J."/>
            <person name="Kraus R.H."/>
            <person name="Zhao Y."/>
            <person name="Ren L."/>
            <person name="Fei J."/>
            <person name="Morisson M."/>
            <person name="Kaiser P."/>
            <person name="Griffin D.K."/>
            <person name="Rao M."/>
            <person name="Pitel F."/>
            <person name="Wang J."/>
            <person name="Li N."/>
        </authorList>
    </citation>
    <scope>NUCLEOTIDE SEQUENCE [LARGE SCALE GENOMIC DNA]</scope>
</reference>
<feature type="compositionally biased region" description="Polar residues" evidence="1">
    <location>
        <begin position="271"/>
        <end position="283"/>
    </location>
</feature>
<dbReference type="Proteomes" id="UP000296049">
    <property type="component" value="Unassembled WGS sequence"/>
</dbReference>
<sequence length="510" mass="57364">MGELYLKQCAGTDCDPLRTSMTQQCVLPSDQCHSPTSSIKAHLLAQPFPVGTNNVTWRGRPWELPPLAPASSSAPCVVFGACTQKLSLTCHLPQLEAWGSPQGTCGGFACKHRYGKPSTQTLNFGQVKSGFPVPPRTKYQHSFAEIRSLQSAYVTAPLPATAIPHPPAPCCTGDRVKVIEIIYDPIEYPRHPAMAADLQLLFQGPAAVDNAWTHLMLIQGRAYSGDSQFFHSSSMHWKSREPAGIVQEQQVNKKQPGKSTEKIKIQRRNTHSFPSSRTEQKTSSGSEHILTAFVFAFKQVILLPAKSLFKQLVQAQKLFQQPACCRRPHDYSAREWEPAKPELCHYIKCLLAHNIAVTCMMIFITVLRTLMDYRTDKVFLGLRRVRSISAPFVNKSEQHLQWKADGKKQQLNYLGYDCSHSLQALTVYLLKLCSSDLSCTSRKGCGMQLEFLLFSTFHTREPTARKLKKWRIHLPQCYGPVHNGPVQKHENHALWLERMRESEGKDNKAV</sequence>
<feature type="region of interest" description="Disordered" evidence="1">
    <location>
        <begin position="248"/>
        <end position="283"/>
    </location>
</feature>
<accession>R0JBT3</accession>
<evidence type="ECO:0000313" key="3">
    <source>
        <dbReference type="Proteomes" id="UP000296049"/>
    </source>
</evidence>
<organism evidence="2 3">
    <name type="scientific">Anas platyrhynchos</name>
    <name type="common">Mallard</name>
    <name type="synonym">Anas boschas</name>
    <dbReference type="NCBI Taxonomy" id="8839"/>
    <lineage>
        <taxon>Eukaryota</taxon>
        <taxon>Metazoa</taxon>
        <taxon>Chordata</taxon>
        <taxon>Craniata</taxon>
        <taxon>Vertebrata</taxon>
        <taxon>Euteleostomi</taxon>
        <taxon>Archelosauria</taxon>
        <taxon>Archosauria</taxon>
        <taxon>Dinosauria</taxon>
        <taxon>Saurischia</taxon>
        <taxon>Theropoda</taxon>
        <taxon>Coelurosauria</taxon>
        <taxon>Aves</taxon>
        <taxon>Neognathae</taxon>
        <taxon>Galloanserae</taxon>
        <taxon>Anseriformes</taxon>
        <taxon>Anatidae</taxon>
        <taxon>Anatinae</taxon>
        <taxon>Anas</taxon>
    </lineage>
</organism>
<evidence type="ECO:0000256" key="1">
    <source>
        <dbReference type="SAM" id="MobiDB-lite"/>
    </source>
</evidence>